<accession>A0A2T0A1W7</accession>
<reference evidence="2 3" key="1">
    <citation type="journal article" date="2018" name="Elife">
        <title>Functional genomics of lipid metabolism in the oleaginous yeast Rhodosporidium toruloides.</title>
        <authorList>
            <person name="Coradetti S.T."/>
            <person name="Pinel D."/>
            <person name="Geiselman G."/>
            <person name="Ito M."/>
            <person name="Mondo S."/>
            <person name="Reilly M.C."/>
            <person name="Cheng Y.F."/>
            <person name="Bauer S."/>
            <person name="Grigoriev I."/>
            <person name="Gladden J.M."/>
            <person name="Simmons B.A."/>
            <person name="Brem R."/>
            <person name="Arkin A.P."/>
            <person name="Skerker J.M."/>
        </authorList>
    </citation>
    <scope>NUCLEOTIDE SEQUENCE [LARGE SCALE GENOMIC DNA]</scope>
    <source>
        <strain evidence="2 3">NBRC 0880</strain>
    </source>
</reference>
<name>A0A2T0A1W7_RHOTO</name>
<evidence type="ECO:0000313" key="3">
    <source>
        <dbReference type="Proteomes" id="UP000239560"/>
    </source>
</evidence>
<gene>
    <name evidence="2" type="ORF">AAT19DRAFT_9346</name>
</gene>
<keyword evidence="1" id="KW-0732">Signal</keyword>
<evidence type="ECO:0000313" key="2">
    <source>
        <dbReference type="EMBL" id="PRQ72007.1"/>
    </source>
</evidence>
<organism evidence="2 3">
    <name type="scientific">Rhodotorula toruloides</name>
    <name type="common">Yeast</name>
    <name type="synonym">Rhodosporidium toruloides</name>
    <dbReference type="NCBI Taxonomy" id="5286"/>
    <lineage>
        <taxon>Eukaryota</taxon>
        <taxon>Fungi</taxon>
        <taxon>Dikarya</taxon>
        <taxon>Basidiomycota</taxon>
        <taxon>Pucciniomycotina</taxon>
        <taxon>Microbotryomycetes</taxon>
        <taxon>Sporidiobolales</taxon>
        <taxon>Sporidiobolaceae</taxon>
        <taxon>Rhodotorula</taxon>
    </lineage>
</organism>
<dbReference type="EMBL" id="LCTV02000010">
    <property type="protein sequence ID" value="PRQ72007.1"/>
    <property type="molecule type" value="Genomic_DNA"/>
</dbReference>
<dbReference type="AlphaFoldDB" id="A0A2T0A1W7"/>
<feature type="chain" id="PRO_5015593597" evidence="1">
    <location>
        <begin position="18"/>
        <end position="55"/>
    </location>
</feature>
<dbReference type="Proteomes" id="UP000239560">
    <property type="component" value="Unassembled WGS sequence"/>
</dbReference>
<feature type="signal peptide" evidence="1">
    <location>
        <begin position="1"/>
        <end position="17"/>
    </location>
</feature>
<proteinExistence type="predicted"/>
<sequence>MWTALFLLAASPTPMSATPCCLPTLRRAAGTIFLSIACRCETALRNRRAISTTRT</sequence>
<comment type="caution">
    <text evidence="2">The sequence shown here is derived from an EMBL/GenBank/DDBJ whole genome shotgun (WGS) entry which is preliminary data.</text>
</comment>
<protein>
    <submittedName>
        <fullName evidence="2">Uncharacterized protein</fullName>
    </submittedName>
</protein>
<evidence type="ECO:0000256" key="1">
    <source>
        <dbReference type="SAM" id="SignalP"/>
    </source>
</evidence>